<dbReference type="Pfam" id="PF08902">
    <property type="entry name" value="DUF1848"/>
    <property type="match status" value="1"/>
</dbReference>
<proteinExistence type="predicted"/>
<evidence type="ECO:0000313" key="3">
    <source>
        <dbReference type="Proteomes" id="UP000438699"/>
    </source>
</evidence>
<evidence type="ECO:0000256" key="1">
    <source>
        <dbReference type="SAM" id="MobiDB-lite"/>
    </source>
</evidence>
<gene>
    <name evidence="2" type="ORF">F8A88_09050</name>
</gene>
<dbReference type="EMBL" id="WAIE01000003">
    <property type="protein sequence ID" value="KAB1441731.1"/>
    <property type="molecule type" value="Genomic_DNA"/>
</dbReference>
<dbReference type="AlphaFoldDB" id="A0A6N6N4S7"/>
<comment type="caution">
    <text evidence="2">The sequence shown here is derived from an EMBL/GenBank/DDBJ whole genome shotgun (WGS) entry which is preliminary data.</text>
</comment>
<keyword evidence="3" id="KW-1185">Reference proteome</keyword>
<evidence type="ECO:0000313" key="2">
    <source>
        <dbReference type="EMBL" id="KAB1441731.1"/>
    </source>
</evidence>
<dbReference type="Proteomes" id="UP000438699">
    <property type="component" value="Unassembled WGS sequence"/>
</dbReference>
<sequence>MRRARVTLHTENGPVSAAAPVIVSASRATDIPAFHAEWFMHRLRAGCAMRRNPVNRKPGWISFENLGALVFWTKNPAPLMEHLEEIADHCPDFYFLFTLNDYENQGWEPGLPALAERVDIFRQLAQRIGPQRVVWRFDPVCVADPEPEMVTVIKRMRSLGRALHGTTQRLIFSFVQIGQYAKVRAAIKRAAKGGASCPMREPTQPERARFLEAAAAMGREHGLTVMHCAGPDSERHPGILPGKCIDDALLARICSPKNKKLAAYLRLNPARPTLPGLQPQPAQWTPPPRDSGQRPGCNCTTSRDIGEYHTCAHGCLYCYATASPETARKNIQRLNAAMHAGKAPPSLLP</sequence>
<dbReference type="InterPro" id="IPR014998">
    <property type="entry name" value="DUF1848"/>
</dbReference>
<dbReference type="OrthoDB" id="9771212at2"/>
<dbReference type="RefSeq" id="WP_151150823.1">
    <property type="nucleotide sequence ID" value="NZ_WAIE01000003.1"/>
</dbReference>
<name>A0A6N6N4S7_9BACT</name>
<accession>A0A6N6N4S7</accession>
<protein>
    <submittedName>
        <fullName evidence="2">DUF1848 domain-containing protein</fullName>
    </submittedName>
</protein>
<feature type="region of interest" description="Disordered" evidence="1">
    <location>
        <begin position="272"/>
        <end position="296"/>
    </location>
</feature>
<reference evidence="2 3" key="1">
    <citation type="journal article" date="2017" name="Int. J. Syst. Evol. Microbiol.">
        <title>Desulfovibrio senegalensis sp. nov., a mesophilic sulfate reducer isolated from marine sediment.</title>
        <authorList>
            <person name="Thioye A."/>
            <person name="Gam Z.B.A."/>
            <person name="Mbengue M."/>
            <person name="Cayol J.L."/>
            <person name="Joseph-Bartoli M."/>
            <person name="Toure-Kane C."/>
            <person name="Labat M."/>
        </authorList>
    </citation>
    <scope>NUCLEOTIDE SEQUENCE [LARGE SCALE GENOMIC DNA]</scope>
    <source>
        <strain evidence="2 3">DSM 101509</strain>
    </source>
</reference>
<organism evidence="2 3">
    <name type="scientific">Pseudodesulfovibrio senegalensis</name>
    <dbReference type="NCBI Taxonomy" id="1721087"/>
    <lineage>
        <taxon>Bacteria</taxon>
        <taxon>Pseudomonadati</taxon>
        <taxon>Thermodesulfobacteriota</taxon>
        <taxon>Desulfovibrionia</taxon>
        <taxon>Desulfovibrionales</taxon>
        <taxon>Desulfovibrionaceae</taxon>
    </lineage>
</organism>